<keyword evidence="1 2" id="KW-0238">DNA-binding</keyword>
<dbReference type="InterPro" id="IPR001647">
    <property type="entry name" value="HTH_TetR"/>
</dbReference>
<evidence type="ECO:0000256" key="1">
    <source>
        <dbReference type="ARBA" id="ARBA00023125"/>
    </source>
</evidence>
<evidence type="ECO:0000256" key="2">
    <source>
        <dbReference type="PROSITE-ProRule" id="PRU00335"/>
    </source>
</evidence>
<dbReference type="PANTHER" id="PTHR43479">
    <property type="entry name" value="ACREF/ENVCD OPERON REPRESSOR-RELATED"/>
    <property type="match status" value="1"/>
</dbReference>
<name>A0ABY3PDX2_9STAP</name>
<dbReference type="InterPro" id="IPR050624">
    <property type="entry name" value="HTH-type_Tx_Regulator"/>
</dbReference>
<evidence type="ECO:0000313" key="4">
    <source>
        <dbReference type="EMBL" id="UEX90485.1"/>
    </source>
</evidence>
<dbReference type="Gene3D" id="1.10.357.10">
    <property type="entry name" value="Tetracycline Repressor, domain 2"/>
    <property type="match status" value="1"/>
</dbReference>
<dbReference type="Proteomes" id="UP001197626">
    <property type="component" value="Chromosome"/>
</dbReference>
<dbReference type="PROSITE" id="PS50977">
    <property type="entry name" value="HTH_TETR_2"/>
    <property type="match status" value="1"/>
</dbReference>
<proteinExistence type="predicted"/>
<accession>A0ABY3PDX2</accession>
<reference evidence="4 5" key="1">
    <citation type="journal article" date="2022" name="Pathogens">
        <title>Staphylococcus ratti sp. nov. Isolated from a Lab Rat.</title>
        <authorList>
            <person name="Kovarovic V."/>
            <person name="Sedlacek I."/>
            <person name="Petras P."/>
            <person name="Kralova S."/>
            <person name="Maslanova I."/>
            <person name="Svec P."/>
            <person name="Neumann-Schaal M."/>
            <person name="Botka T."/>
            <person name="Gelbicova T."/>
            <person name="Stankova E."/>
            <person name="Doskar J."/>
            <person name="Pantucek R."/>
        </authorList>
    </citation>
    <scope>NUCLEOTIDE SEQUENCE [LARGE SCALE GENOMIC DNA]</scope>
    <source>
        <strain evidence="4 5">CCM 9025</strain>
    </source>
</reference>
<keyword evidence="5" id="KW-1185">Reference proteome</keyword>
<dbReference type="EMBL" id="CP086654">
    <property type="protein sequence ID" value="UEX90485.1"/>
    <property type="molecule type" value="Genomic_DNA"/>
</dbReference>
<evidence type="ECO:0000313" key="5">
    <source>
        <dbReference type="Proteomes" id="UP001197626"/>
    </source>
</evidence>
<sequence length="185" mass="22148">MVRMQKQDLRVKKTISKLNEVLVTLLRTQRFSKITINQICLEANVHRTTFYKHFKDKNELLLHAFEAAIRPYFNHNVNRRMVQPFTCLEQTLNMSMRDVLKQQKDDANFYKVLVSFFAQSINTDVQVYINQLPNEQRFPSEVFGYVQTAIIFSLNQWRIDTNTEFDAAQMDHIYQTLMRYYLSNF</sequence>
<feature type="DNA-binding region" description="H-T-H motif" evidence="2">
    <location>
        <begin position="35"/>
        <end position="54"/>
    </location>
</feature>
<dbReference type="RefSeq" id="WP_229292981.1">
    <property type="nucleotide sequence ID" value="NZ_CP086654.1"/>
</dbReference>
<evidence type="ECO:0000259" key="3">
    <source>
        <dbReference type="PROSITE" id="PS50977"/>
    </source>
</evidence>
<feature type="domain" description="HTH tetR-type" evidence="3">
    <location>
        <begin position="12"/>
        <end position="72"/>
    </location>
</feature>
<organism evidence="4 5">
    <name type="scientific">Staphylococcus ratti</name>
    <dbReference type="NCBI Taxonomy" id="2892440"/>
    <lineage>
        <taxon>Bacteria</taxon>
        <taxon>Bacillati</taxon>
        <taxon>Bacillota</taxon>
        <taxon>Bacilli</taxon>
        <taxon>Bacillales</taxon>
        <taxon>Staphylococcaceae</taxon>
        <taxon>Staphylococcus</taxon>
    </lineage>
</organism>
<dbReference type="Pfam" id="PF00440">
    <property type="entry name" value="TetR_N"/>
    <property type="match status" value="1"/>
</dbReference>
<gene>
    <name evidence="4" type="ORF">LN051_02115</name>
</gene>
<dbReference type="SUPFAM" id="SSF46689">
    <property type="entry name" value="Homeodomain-like"/>
    <property type="match status" value="1"/>
</dbReference>
<protein>
    <submittedName>
        <fullName evidence="4">TetR/AcrR family transcriptional regulator</fullName>
    </submittedName>
</protein>
<dbReference type="InterPro" id="IPR009057">
    <property type="entry name" value="Homeodomain-like_sf"/>
</dbReference>
<dbReference type="PANTHER" id="PTHR43479:SF16">
    <property type="entry name" value="HTH TETR-TYPE DOMAIN-CONTAINING PROTEIN"/>
    <property type="match status" value="1"/>
</dbReference>